<feature type="transmembrane region" description="Helical" evidence="5">
    <location>
        <begin position="281"/>
        <end position="298"/>
    </location>
</feature>
<feature type="transmembrane region" description="Helical" evidence="5">
    <location>
        <begin position="106"/>
        <end position="129"/>
    </location>
</feature>
<dbReference type="PROSITE" id="PS00217">
    <property type="entry name" value="SUGAR_TRANSPORT_2"/>
    <property type="match status" value="1"/>
</dbReference>
<dbReference type="Pfam" id="PF00083">
    <property type="entry name" value="Sugar_tr"/>
    <property type="match status" value="1"/>
</dbReference>
<dbReference type="InterPro" id="IPR020846">
    <property type="entry name" value="MFS_dom"/>
</dbReference>
<feature type="transmembrane region" description="Helical" evidence="5">
    <location>
        <begin position="169"/>
        <end position="194"/>
    </location>
</feature>
<dbReference type="GO" id="GO:0016020">
    <property type="term" value="C:membrane"/>
    <property type="evidence" value="ECO:0007669"/>
    <property type="project" value="UniProtKB-SubCell"/>
</dbReference>
<feature type="domain" description="Major facilitator superfamily (MFS) profile" evidence="6">
    <location>
        <begin position="1"/>
        <end position="464"/>
    </location>
</feature>
<dbReference type="InParanoid" id="A0A7E5VIB0"/>
<evidence type="ECO:0000256" key="1">
    <source>
        <dbReference type="ARBA" id="ARBA00004141"/>
    </source>
</evidence>
<feature type="transmembrane region" description="Helical" evidence="5">
    <location>
        <begin position="438"/>
        <end position="460"/>
    </location>
</feature>
<feature type="transmembrane region" description="Helical" evidence="5">
    <location>
        <begin position="141"/>
        <end position="163"/>
    </location>
</feature>
<keyword evidence="4 5" id="KW-0472">Membrane</keyword>
<evidence type="ECO:0000256" key="3">
    <source>
        <dbReference type="ARBA" id="ARBA00022989"/>
    </source>
</evidence>
<feature type="transmembrane region" description="Helical" evidence="5">
    <location>
        <begin position="54"/>
        <end position="75"/>
    </location>
</feature>
<feature type="transmembrane region" description="Helical" evidence="5">
    <location>
        <begin position="345"/>
        <end position="367"/>
    </location>
</feature>
<dbReference type="KEGG" id="tnl:113494101"/>
<evidence type="ECO:0000256" key="4">
    <source>
        <dbReference type="ARBA" id="ARBA00023136"/>
    </source>
</evidence>
<keyword evidence="7" id="KW-1185">Reference proteome</keyword>
<organism evidence="7 8">
    <name type="scientific">Trichoplusia ni</name>
    <name type="common">Cabbage looper</name>
    <dbReference type="NCBI Taxonomy" id="7111"/>
    <lineage>
        <taxon>Eukaryota</taxon>
        <taxon>Metazoa</taxon>
        <taxon>Ecdysozoa</taxon>
        <taxon>Arthropoda</taxon>
        <taxon>Hexapoda</taxon>
        <taxon>Insecta</taxon>
        <taxon>Pterygota</taxon>
        <taxon>Neoptera</taxon>
        <taxon>Endopterygota</taxon>
        <taxon>Lepidoptera</taxon>
        <taxon>Glossata</taxon>
        <taxon>Ditrysia</taxon>
        <taxon>Noctuoidea</taxon>
        <taxon>Noctuidae</taxon>
        <taxon>Plusiinae</taxon>
        <taxon>Trichoplusia</taxon>
    </lineage>
</organism>
<evidence type="ECO:0000313" key="7">
    <source>
        <dbReference type="Proteomes" id="UP000322000"/>
    </source>
</evidence>
<keyword evidence="2 5" id="KW-0812">Transmembrane</keyword>
<dbReference type="InterPro" id="IPR036259">
    <property type="entry name" value="MFS_trans_sf"/>
</dbReference>
<accession>A0A7E5VIB0</accession>
<dbReference type="RefSeq" id="XP_026728050.1">
    <property type="nucleotide sequence ID" value="XM_026872249.1"/>
</dbReference>
<evidence type="ECO:0000256" key="5">
    <source>
        <dbReference type="SAM" id="Phobius"/>
    </source>
</evidence>
<dbReference type="GO" id="GO:0022857">
    <property type="term" value="F:transmembrane transporter activity"/>
    <property type="evidence" value="ECO:0007669"/>
    <property type="project" value="InterPro"/>
</dbReference>
<dbReference type="PROSITE" id="PS50850">
    <property type="entry name" value="MFS"/>
    <property type="match status" value="1"/>
</dbReference>
<proteinExistence type="predicted"/>
<dbReference type="AlphaFoldDB" id="A0A7E5VIB0"/>
<dbReference type="InterPro" id="IPR050549">
    <property type="entry name" value="MFS_Trehalose_Transporter"/>
</dbReference>
<protein>
    <submittedName>
        <fullName evidence="8">Uncharacterized protein LOC113494101</fullName>
    </submittedName>
</protein>
<dbReference type="PANTHER" id="PTHR48021:SF1">
    <property type="entry name" value="GH07001P-RELATED"/>
    <property type="match status" value="1"/>
</dbReference>
<evidence type="ECO:0000313" key="8">
    <source>
        <dbReference type="RefSeq" id="XP_026728050.1"/>
    </source>
</evidence>
<evidence type="ECO:0000256" key="2">
    <source>
        <dbReference type="ARBA" id="ARBA00022692"/>
    </source>
</evidence>
<dbReference type="Gene3D" id="1.20.1250.20">
    <property type="entry name" value="MFS general substrate transporter like domains"/>
    <property type="match status" value="1"/>
</dbReference>
<reference evidence="8" key="1">
    <citation type="submission" date="2025-08" db="UniProtKB">
        <authorList>
            <consortium name="RefSeq"/>
        </authorList>
    </citation>
    <scope>IDENTIFICATION</scope>
</reference>
<dbReference type="SUPFAM" id="SSF103473">
    <property type="entry name" value="MFS general substrate transporter"/>
    <property type="match status" value="1"/>
</dbReference>
<feature type="transmembrane region" description="Helical" evidence="5">
    <location>
        <begin position="318"/>
        <end position="338"/>
    </location>
</feature>
<dbReference type="PANTHER" id="PTHR48021">
    <property type="match status" value="1"/>
</dbReference>
<sequence>MNRGRLRQVHVAVAGGFGSLIMGSVNVWPSYTSEYYSSNTTTPLSAPMTKGEEALLGSLPSLGAMIGTAIAGFLINRFGRRNGGVILSLPYVLTWAIIGVSTSMKLILASRFFAGIAGGGFLVLTPIFISEVAEDSIRGGLASVAVLLYCLGTFISYMAGWFLTYKYIIWIQLLLSAMGTLLIFLVVESPVYLLKNNRDEEARESMAKFRGVEVTSPVVIKEMTRIRNQLMPAVEMISITDTDPKAEEAEKQKLNLEEAMPEVQKMSAIKLLFVSPSSRRGFVVVSTVISMQVFMGIVPVQVYSKTVFTETDPAHTDLYSVIFSILQFFGTLVTTLIADKAGRKILLISSSFLVCISMAGLGVLLQMNSGPAWLIICLIMVYCFSFMTGAGSMPYVLLAEMFITEVQSLASMIIIEWVWFLNFLIIAIFPFLVSLLGIYGVFYIFSIVSLLNAIFSIFFVPETKGLSNEQIQDVLRSRKKH</sequence>
<dbReference type="Proteomes" id="UP000322000">
    <property type="component" value="Chromosome 5"/>
</dbReference>
<gene>
    <name evidence="8" type="primary">LOC113494101</name>
</gene>
<feature type="transmembrane region" description="Helical" evidence="5">
    <location>
        <begin position="373"/>
        <end position="397"/>
    </location>
</feature>
<name>A0A7E5VIB0_TRINI</name>
<feature type="transmembrane region" description="Helical" evidence="5">
    <location>
        <begin position="409"/>
        <end position="432"/>
    </location>
</feature>
<dbReference type="InterPro" id="IPR005828">
    <property type="entry name" value="MFS_sugar_transport-like"/>
</dbReference>
<comment type="subcellular location">
    <subcellularLocation>
        <location evidence="1">Membrane</location>
        <topology evidence="1">Multi-pass membrane protein</topology>
    </subcellularLocation>
</comment>
<feature type="transmembrane region" description="Helical" evidence="5">
    <location>
        <begin position="12"/>
        <end position="31"/>
    </location>
</feature>
<feature type="transmembrane region" description="Helical" evidence="5">
    <location>
        <begin position="82"/>
        <end position="100"/>
    </location>
</feature>
<dbReference type="OrthoDB" id="4142200at2759"/>
<evidence type="ECO:0000259" key="6">
    <source>
        <dbReference type="PROSITE" id="PS50850"/>
    </source>
</evidence>
<dbReference type="GeneID" id="113494101"/>
<dbReference type="InterPro" id="IPR005829">
    <property type="entry name" value="Sugar_transporter_CS"/>
</dbReference>
<keyword evidence="3 5" id="KW-1133">Transmembrane helix</keyword>